<dbReference type="GO" id="GO:0034475">
    <property type="term" value="P:U4 snRNA 3'-end processing"/>
    <property type="evidence" value="ECO:0007669"/>
    <property type="project" value="TreeGrafter"/>
</dbReference>
<dbReference type="GO" id="GO:0071038">
    <property type="term" value="P:TRAMP-dependent tRNA surveillance pathway"/>
    <property type="evidence" value="ECO:0007669"/>
    <property type="project" value="TreeGrafter"/>
</dbReference>
<proteinExistence type="predicted"/>
<dbReference type="Pfam" id="PF21266">
    <property type="entry name" value="S1_RRP4"/>
    <property type="match status" value="1"/>
</dbReference>
<dbReference type="GO" id="GO:0003723">
    <property type="term" value="F:RNA binding"/>
    <property type="evidence" value="ECO:0007669"/>
    <property type="project" value="UniProtKB-KW"/>
</dbReference>
<evidence type="ECO:0000256" key="1">
    <source>
        <dbReference type="ARBA" id="ARBA00004123"/>
    </source>
</evidence>
<evidence type="ECO:0000256" key="2">
    <source>
        <dbReference type="ARBA" id="ARBA00022835"/>
    </source>
</evidence>
<dbReference type="CDD" id="cd22525">
    <property type="entry name" value="KH-I_Rrp4_eukar"/>
    <property type="match status" value="1"/>
</dbReference>
<name>A0AAW0XFL6_CHEQU</name>
<dbReference type="InterPro" id="IPR003029">
    <property type="entry name" value="S1_domain"/>
</dbReference>
<dbReference type="Gene3D" id="2.40.50.140">
    <property type="entry name" value="Nucleic acid-binding proteins"/>
    <property type="match status" value="1"/>
</dbReference>
<reference evidence="5 6" key="1">
    <citation type="journal article" date="2024" name="BMC Genomics">
        <title>Genome assembly of redclaw crayfish (Cherax quadricarinatus) provides insights into its immune adaptation and hypoxia tolerance.</title>
        <authorList>
            <person name="Liu Z."/>
            <person name="Zheng J."/>
            <person name="Li H."/>
            <person name="Fang K."/>
            <person name="Wang S."/>
            <person name="He J."/>
            <person name="Zhou D."/>
            <person name="Weng S."/>
            <person name="Chi M."/>
            <person name="Gu Z."/>
            <person name="He J."/>
            <person name="Li F."/>
            <person name="Wang M."/>
        </authorList>
    </citation>
    <scope>NUCLEOTIDE SEQUENCE [LARGE SCALE GENOMIC DNA]</scope>
    <source>
        <strain evidence="5">ZL_2023a</strain>
    </source>
</reference>
<dbReference type="InterPro" id="IPR036612">
    <property type="entry name" value="KH_dom_type_1_sf"/>
</dbReference>
<comment type="subcellular location">
    <subcellularLocation>
        <location evidence="1">Nucleus</location>
    </subcellularLocation>
</comment>
<feature type="domain" description="S1 motif" evidence="4">
    <location>
        <begin position="81"/>
        <end position="159"/>
    </location>
</feature>
<evidence type="ECO:0000259" key="4">
    <source>
        <dbReference type="PROSITE" id="PS50126"/>
    </source>
</evidence>
<dbReference type="SUPFAM" id="SSF110324">
    <property type="entry name" value="Ribosomal L27 protein-like"/>
    <property type="match status" value="1"/>
</dbReference>
<dbReference type="SUPFAM" id="SSF50249">
    <property type="entry name" value="Nucleic acid-binding proteins"/>
    <property type="match status" value="1"/>
</dbReference>
<keyword evidence="3" id="KW-0694">RNA-binding</keyword>
<dbReference type="GO" id="GO:0071034">
    <property type="term" value="P:CUT catabolic process"/>
    <property type="evidence" value="ECO:0007669"/>
    <property type="project" value="TreeGrafter"/>
</dbReference>
<dbReference type="PANTHER" id="PTHR21321:SF4">
    <property type="entry name" value="EXOSOME COMPLEX COMPONENT RRP4"/>
    <property type="match status" value="1"/>
</dbReference>
<evidence type="ECO:0000256" key="3">
    <source>
        <dbReference type="ARBA" id="ARBA00022884"/>
    </source>
</evidence>
<dbReference type="GO" id="GO:0000177">
    <property type="term" value="C:cytoplasmic exosome (RNase complex)"/>
    <property type="evidence" value="ECO:0007669"/>
    <property type="project" value="TreeGrafter"/>
</dbReference>
<evidence type="ECO:0000313" key="5">
    <source>
        <dbReference type="EMBL" id="KAK8738128.1"/>
    </source>
</evidence>
<keyword evidence="6" id="KW-1185">Reference proteome</keyword>
<comment type="caution">
    <text evidence="5">The sequence shown here is derived from an EMBL/GenBank/DDBJ whole genome shotgun (WGS) entry which is preliminary data.</text>
</comment>
<protein>
    <recommendedName>
        <fullName evidence="4">S1 motif domain-containing protein</fullName>
    </recommendedName>
</protein>
<dbReference type="PROSITE" id="PS50126">
    <property type="entry name" value="S1"/>
    <property type="match status" value="1"/>
</dbReference>
<dbReference type="SUPFAM" id="SSF54791">
    <property type="entry name" value="Eukaryotic type KH-domain (KH-domain type I)"/>
    <property type="match status" value="1"/>
</dbReference>
<dbReference type="PANTHER" id="PTHR21321">
    <property type="entry name" value="PNAS-3 RELATED"/>
    <property type="match status" value="1"/>
</dbReference>
<dbReference type="Gene3D" id="2.40.50.100">
    <property type="match status" value="1"/>
</dbReference>
<dbReference type="GO" id="GO:0000176">
    <property type="term" value="C:nuclear exosome (RNase complex)"/>
    <property type="evidence" value="ECO:0007669"/>
    <property type="project" value="TreeGrafter"/>
</dbReference>
<dbReference type="GO" id="GO:0000467">
    <property type="term" value="P:exonucleolytic trimming to generate mature 3'-end of 5.8S rRNA from tricistronic rRNA transcript (SSU-rRNA, 5.8S rRNA, LSU-rRNA)"/>
    <property type="evidence" value="ECO:0007669"/>
    <property type="project" value="TreeGrafter"/>
</dbReference>
<dbReference type="InterPro" id="IPR012340">
    <property type="entry name" value="NA-bd_OB-fold"/>
</dbReference>
<dbReference type="Pfam" id="PF14382">
    <property type="entry name" value="ECR1_N"/>
    <property type="match status" value="1"/>
</dbReference>
<dbReference type="EMBL" id="JARKIK010000040">
    <property type="protein sequence ID" value="KAK8738127.1"/>
    <property type="molecule type" value="Genomic_DNA"/>
</dbReference>
<dbReference type="GO" id="GO:0071035">
    <property type="term" value="P:nuclear polyadenylation-dependent rRNA catabolic process"/>
    <property type="evidence" value="ECO:0007669"/>
    <property type="project" value="TreeGrafter"/>
</dbReference>
<dbReference type="InterPro" id="IPR026699">
    <property type="entry name" value="Exosome_RNA_bind1/RRP40/RRP4"/>
</dbReference>
<dbReference type="EMBL" id="JARKIK010000040">
    <property type="protein sequence ID" value="KAK8738128.1"/>
    <property type="molecule type" value="Genomic_DNA"/>
</dbReference>
<evidence type="ECO:0000313" key="6">
    <source>
        <dbReference type="Proteomes" id="UP001445076"/>
    </source>
</evidence>
<gene>
    <name evidence="5" type="ORF">OTU49_004057</name>
</gene>
<sequence length="290" mass="32187">MEIQLASELPRVKAMVGAQGSSRPRLVTPGEVISQDTSFMRGHGTYMEEGVQVASVAGYVTRVNRLITVTPLRQVYQGAVGDTIVGRITQVQNNRWKVDVNSRLDAELRLSNIHLPGGEQRRSNLEDERGMRGLLKNGDLVCVEVQKITDDGLLRLAARSTKFGKLSQGTLLAVSPSLIVQDKQRMHDLPCGARVVFGANGYVYITPIIPQEQSSSYTVNFEEVPVDIRKTIGRLRNCIKLLAHHSIMISPTSVMAAFDLSTEQEYEVKDLLKPNIMQHIAMTTVQMMNE</sequence>
<dbReference type="InterPro" id="IPR025721">
    <property type="entry name" value="Exosome_cplx_N_dom"/>
</dbReference>
<reference evidence="5" key="2">
    <citation type="submission" date="2024-01" db="EMBL/GenBank/DDBJ databases">
        <authorList>
            <person name="He J."/>
            <person name="Wang M."/>
            <person name="Zheng J."/>
            <person name="Liu Z."/>
        </authorList>
    </citation>
    <scope>NUCLEOTIDE SEQUENCE</scope>
    <source>
        <strain evidence="5">ZL_2023a</strain>
        <tissue evidence="5">Muscle</tissue>
    </source>
</reference>
<accession>A0AAW0XFL6</accession>
<dbReference type="AlphaFoldDB" id="A0AAW0XFL6"/>
<dbReference type="InterPro" id="IPR048565">
    <property type="entry name" value="S1_RRP4"/>
</dbReference>
<organism evidence="5 6">
    <name type="scientific">Cherax quadricarinatus</name>
    <name type="common">Australian red claw crayfish</name>
    <dbReference type="NCBI Taxonomy" id="27406"/>
    <lineage>
        <taxon>Eukaryota</taxon>
        <taxon>Metazoa</taxon>
        <taxon>Ecdysozoa</taxon>
        <taxon>Arthropoda</taxon>
        <taxon>Crustacea</taxon>
        <taxon>Multicrustacea</taxon>
        <taxon>Malacostraca</taxon>
        <taxon>Eumalacostraca</taxon>
        <taxon>Eucarida</taxon>
        <taxon>Decapoda</taxon>
        <taxon>Pleocyemata</taxon>
        <taxon>Astacidea</taxon>
        <taxon>Parastacoidea</taxon>
        <taxon>Parastacidae</taxon>
        <taxon>Cherax</taxon>
    </lineage>
</organism>
<keyword evidence="2" id="KW-0271">Exosome</keyword>
<dbReference type="CDD" id="cd05789">
    <property type="entry name" value="S1_Rrp4"/>
    <property type="match status" value="1"/>
</dbReference>
<dbReference type="Proteomes" id="UP001445076">
    <property type="component" value="Unassembled WGS sequence"/>
</dbReference>
<dbReference type="GO" id="GO:0071051">
    <property type="term" value="P:poly(A)-dependent snoRNA 3'-end processing"/>
    <property type="evidence" value="ECO:0007669"/>
    <property type="project" value="TreeGrafter"/>
</dbReference>